<name>A0A1X6ZK14_9RHOB</name>
<reference evidence="1 2" key="1">
    <citation type="submission" date="2017-03" db="EMBL/GenBank/DDBJ databases">
        <authorList>
            <person name="Afonso C.L."/>
            <person name="Miller P.J."/>
            <person name="Scott M.A."/>
            <person name="Spackman E."/>
            <person name="Goraichik I."/>
            <person name="Dimitrov K.M."/>
            <person name="Suarez D.L."/>
            <person name="Swayne D.E."/>
        </authorList>
    </citation>
    <scope>NUCLEOTIDE SEQUENCE [LARGE SCALE GENOMIC DNA]</scope>
    <source>
        <strain evidence="1 2">CECT 8110</strain>
    </source>
</reference>
<evidence type="ECO:0000313" key="2">
    <source>
        <dbReference type="Proteomes" id="UP000193207"/>
    </source>
</evidence>
<sequence>MSHMTDEEIEQRIDELQNSGMHLAAKALMRELHFRRKNG</sequence>
<gene>
    <name evidence="1" type="ORF">ROH8110_02843</name>
</gene>
<dbReference type="Proteomes" id="UP000193207">
    <property type="component" value="Unassembled WGS sequence"/>
</dbReference>
<accession>A0A1X6ZK14</accession>
<protein>
    <submittedName>
        <fullName evidence="1">Uncharacterized protein</fullName>
    </submittedName>
</protein>
<dbReference type="AlphaFoldDB" id="A0A1X6ZK14"/>
<keyword evidence="2" id="KW-1185">Reference proteome</keyword>
<organism evidence="1 2">
    <name type="scientific">Roseovarius halotolerans</name>
    <dbReference type="NCBI Taxonomy" id="505353"/>
    <lineage>
        <taxon>Bacteria</taxon>
        <taxon>Pseudomonadati</taxon>
        <taxon>Pseudomonadota</taxon>
        <taxon>Alphaproteobacteria</taxon>
        <taxon>Rhodobacterales</taxon>
        <taxon>Roseobacteraceae</taxon>
        <taxon>Roseovarius</taxon>
    </lineage>
</organism>
<proteinExistence type="predicted"/>
<evidence type="ECO:0000313" key="1">
    <source>
        <dbReference type="EMBL" id="SLN51705.1"/>
    </source>
</evidence>
<dbReference type="EMBL" id="FWFU01000003">
    <property type="protein sequence ID" value="SLN51705.1"/>
    <property type="molecule type" value="Genomic_DNA"/>
</dbReference>